<evidence type="ECO:0000256" key="5">
    <source>
        <dbReference type="ARBA" id="ARBA00022801"/>
    </source>
</evidence>
<keyword evidence="4 8" id="KW-0479">Metal-binding</keyword>
<dbReference type="GO" id="GO:0008409">
    <property type="term" value="F:5'-3' exonuclease activity"/>
    <property type="evidence" value="ECO:0007669"/>
    <property type="project" value="TreeGrafter"/>
</dbReference>
<dbReference type="InterPro" id="IPR033315">
    <property type="entry name" value="Fan1-like"/>
</dbReference>
<reference evidence="11" key="1">
    <citation type="submission" date="2022-06" db="EMBL/GenBank/DDBJ databases">
        <authorList>
            <consortium name="SYNGENTA / RWTH Aachen University"/>
        </authorList>
    </citation>
    <scope>NUCLEOTIDE SEQUENCE</scope>
</reference>
<evidence type="ECO:0000256" key="6">
    <source>
        <dbReference type="ARBA" id="ARBA00022842"/>
    </source>
</evidence>
<feature type="domain" description="VRR-NUC" evidence="10">
    <location>
        <begin position="795"/>
        <end position="910"/>
    </location>
</feature>
<comment type="function">
    <text evidence="8">Nuclease required for the repair of DNA interstrand cross-links (ICL). Acts as a 5'-3' exonuclease that anchors at a cut end of DNA and cleaves DNA successively at every third nucleotide, allowing to excise an ICL from one strand through flanking incisions.</text>
</comment>
<dbReference type="InterPro" id="IPR049125">
    <property type="entry name" value="FAN1-like_WH"/>
</dbReference>
<feature type="region of interest" description="Disordered" evidence="9">
    <location>
        <begin position="1"/>
        <end position="46"/>
    </location>
</feature>
<evidence type="ECO:0000313" key="11">
    <source>
        <dbReference type="EMBL" id="CAH7684646.1"/>
    </source>
</evidence>
<keyword evidence="3 8" id="KW-0540">Nuclease</keyword>
<accession>A0AAV0BBW0</accession>
<dbReference type="GO" id="GO:0005634">
    <property type="term" value="C:nucleus"/>
    <property type="evidence" value="ECO:0007669"/>
    <property type="project" value="UniProtKB-SubCell"/>
</dbReference>
<gene>
    <name evidence="11" type="ORF">PPACK8108_LOCUS18985</name>
</gene>
<dbReference type="Pfam" id="PF08774">
    <property type="entry name" value="VRR_NUC"/>
    <property type="match status" value="1"/>
</dbReference>
<dbReference type="SMART" id="SM00990">
    <property type="entry name" value="VRR_NUC"/>
    <property type="match status" value="1"/>
</dbReference>
<keyword evidence="8" id="KW-0539">Nucleus</keyword>
<evidence type="ECO:0000256" key="9">
    <source>
        <dbReference type="SAM" id="MobiDB-lite"/>
    </source>
</evidence>
<comment type="similarity">
    <text evidence="2 8">Belongs to the FAN1 family.</text>
</comment>
<evidence type="ECO:0000256" key="8">
    <source>
        <dbReference type="RuleBase" id="RU365033"/>
    </source>
</evidence>
<dbReference type="Proteomes" id="UP001153365">
    <property type="component" value="Unassembled WGS sequence"/>
</dbReference>
<keyword evidence="7 8" id="KW-0464">Manganese</keyword>
<evidence type="ECO:0000259" key="10">
    <source>
        <dbReference type="SMART" id="SM00990"/>
    </source>
</evidence>
<organism evidence="11 12">
    <name type="scientific">Phakopsora pachyrhizi</name>
    <name type="common">Asian soybean rust disease fungus</name>
    <dbReference type="NCBI Taxonomy" id="170000"/>
    <lineage>
        <taxon>Eukaryota</taxon>
        <taxon>Fungi</taxon>
        <taxon>Dikarya</taxon>
        <taxon>Basidiomycota</taxon>
        <taxon>Pucciniomycotina</taxon>
        <taxon>Pucciniomycetes</taxon>
        <taxon>Pucciniales</taxon>
        <taxon>Phakopsoraceae</taxon>
        <taxon>Phakopsora</taxon>
    </lineage>
</organism>
<evidence type="ECO:0000256" key="2">
    <source>
        <dbReference type="ARBA" id="ARBA00005533"/>
    </source>
</evidence>
<evidence type="ECO:0000256" key="1">
    <source>
        <dbReference type="ARBA" id="ARBA00000983"/>
    </source>
</evidence>
<dbReference type="PANTHER" id="PTHR15749:SF4">
    <property type="entry name" value="FANCONI-ASSOCIATED NUCLEASE 1"/>
    <property type="match status" value="1"/>
</dbReference>
<feature type="compositionally biased region" description="Low complexity" evidence="9">
    <location>
        <begin position="1"/>
        <end position="26"/>
    </location>
</feature>
<keyword evidence="12" id="KW-1185">Reference proteome</keyword>
<dbReference type="GO" id="GO:0036297">
    <property type="term" value="P:interstrand cross-link repair"/>
    <property type="evidence" value="ECO:0007669"/>
    <property type="project" value="InterPro"/>
</dbReference>
<keyword evidence="8" id="KW-0227">DNA damage</keyword>
<dbReference type="GO" id="GO:0046872">
    <property type="term" value="F:metal ion binding"/>
    <property type="evidence" value="ECO:0007669"/>
    <property type="project" value="UniProtKB-KW"/>
</dbReference>
<dbReference type="InterPro" id="IPR049132">
    <property type="entry name" value="FAN1-like_euk"/>
</dbReference>
<dbReference type="EC" id="3.1.4.1" evidence="8"/>
<dbReference type="InterPro" id="IPR011856">
    <property type="entry name" value="tRNA_endonuc-like_dom_sf"/>
</dbReference>
<sequence>MSSARASSSQSLSSTSAESSIQIQISKPTSKRKITQPKTTDQYAISADQWTPIVGAPLPKRSRIAKEYPSNPLRDTNISPRKNNLVSFFETELSPSKDPPDQTNSSDESILVFAEQKVSLYVECFEEMLNTVLEHEHYLFSEPELRVLRKWGGLPYSSRYLFVRLFMRKNSNWFRLDRLQNYKSEINDIHKACRDLCAPMNDIKEPPTPKKNFDFQNSAMPETSLENRALAIQGLGNHSDLVAPINADIPHGIPRIPSPVHVQSTKIYPEAMLTPLSPPSSPPAISSSSDLDFFATMTSENQCVISTDELLERMSLIELKVLAKKEGVNPHTSRDMIIFGLKKATKSQSTLGGGFSSKTKEKKQLSLKYDKKGRKDRQIFSLNSRILKFIGPCIKLSSTICSLFIRLHLIFYRNSSVSEKTMTASVLARFKKRNYPVYKVIREQALFESRNALIRYENALKREKEFDELLAAPPEEVKKNIRLDTKEEKERRRAAKDQRLKKALEVFENIWSEWQAAIVEEDGRQERTRHALSSLGMDVEEKVAEFDRLNYYKRRFRPGECWPLTRIVCKSAMVLSRFREYQREVDVLTALLNQNHFRRGRRGAWYDRLALVLMTHISDSQSDPELREHSVMSALYTCEQGLLDPYTSQSYRLSLARRLNRLDSLLSLPDSHCVQPNEDFLSHPIVTISYQQVDSVREVGKKTTWLSKLDSSHLTVEEACLEYYTRLGWRGFHSESSILTTIFSLLFWDVIFAPVDGAFATPFQSAPLDISTDAFAIVRAPIINDFYETLDSGGIDVALQQLRRTYEREFARKTWCFGINWEKYELQDLLEIVECLGLKAILKICKIFAEDYEHRSGGVPDLCLWDIKIKRCKFVEVKGPKDRLSDKQSTWMNLLSAAAGVDVEVCSVLAI</sequence>
<proteinExistence type="inferred from homology"/>
<dbReference type="InterPro" id="IPR014883">
    <property type="entry name" value="VRR_NUC"/>
</dbReference>
<protein>
    <recommendedName>
        <fullName evidence="8">Fanconi-associated nuclease</fullName>
        <ecNumber evidence="8">3.1.4.1</ecNumber>
    </recommendedName>
</protein>
<evidence type="ECO:0000256" key="3">
    <source>
        <dbReference type="ARBA" id="ARBA00022722"/>
    </source>
</evidence>
<dbReference type="GO" id="GO:0017108">
    <property type="term" value="F:5'-flap endonuclease activity"/>
    <property type="evidence" value="ECO:0007669"/>
    <property type="project" value="TreeGrafter"/>
</dbReference>
<evidence type="ECO:0000256" key="4">
    <source>
        <dbReference type="ARBA" id="ARBA00022723"/>
    </source>
</evidence>
<dbReference type="GO" id="GO:0070336">
    <property type="term" value="F:flap-structured DNA binding"/>
    <property type="evidence" value="ECO:0007669"/>
    <property type="project" value="TreeGrafter"/>
</dbReference>
<dbReference type="PANTHER" id="PTHR15749">
    <property type="entry name" value="FANCONI-ASSOCIATED NUCLEASE 1"/>
    <property type="match status" value="1"/>
</dbReference>
<evidence type="ECO:0000313" key="12">
    <source>
        <dbReference type="Proteomes" id="UP001153365"/>
    </source>
</evidence>
<dbReference type="Pfam" id="PF21315">
    <property type="entry name" value="FAN1_HTH"/>
    <property type="match status" value="1"/>
</dbReference>
<dbReference type="Pfam" id="PF21170">
    <property type="entry name" value="FAN1_TPR"/>
    <property type="match status" value="1"/>
</dbReference>
<comment type="cofactor">
    <cofactor evidence="8">
        <name>Mg(2+)</name>
        <dbReference type="ChEBI" id="CHEBI:18420"/>
    </cofactor>
    <cofactor evidence="8">
        <name>Mn(2+)</name>
        <dbReference type="ChEBI" id="CHEBI:29035"/>
    </cofactor>
</comment>
<keyword evidence="5 8" id="KW-0378">Hydrolase</keyword>
<dbReference type="AlphaFoldDB" id="A0AAV0BBW0"/>
<comment type="catalytic activity">
    <reaction evidence="1 8">
        <text>Hydrolytically removes 5'-nucleotides successively from the 3'-hydroxy termini of 3'-hydroxy-terminated oligonucleotides.</text>
        <dbReference type="EC" id="3.1.4.1"/>
    </reaction>
</comment>
<dbReference type="Gene3D" id="3.40.1350.10">
    <property type="match status" value="1"/>
</dbReference>
<dbReference type="GO" id="GO:0004528">
    <property type="term" value="F:phosphodiesterase I activity"/>
    <property type="evidence" value="ECO:0007669"/>
    <property type="project" value="UniProtKB-EC"/>
</dbReference>
<keyword evidence="8" id="KW-0234">DNA repair</keyword>
<dbReference type="InterPro" id="IPR049126">
    <property type="entry name" value="FAN1-like_TPR"/>
</dbReference>
<comment type="caution">
    <text evidence="11">The sequence shown here is derived from an EMBL/GenBank/DDBJ whole genome shotgun (WGS) entry which is preliminary data.</text>
</comment>
<dbReference type="CDD" id="cd22326">
    <property type="entry name" value="FAN1-like"/>
    <property type="match status" value="1"/>
</dbReference>
<dbReference type="EMBL" id="CALTRL010005590">
    <property type="protein sequence ID" value="CAH7684646.1"/>
    <property type="molecule type" value="Genomic_DNA"/>
</dbReference>
<evidence type="ECO:0000256" key="7">
    <source>
        <dbReference type="ARBA" id="ARBA00023211"/>
    </source>
</evidence>
<name>A0AAV0BBW0_PHAPC</name>
<comment type="subcellular location">
    <subcellularLocation>
        <location evidence="8">Nucleus</location>
    </subcellularLocation>
</comment>
<keyword evidence="6 8" id="KW-0460">Magnesium</keyword>